<dbReference type="Pfam" id="PF01037">
    <property type="entry name" value="AsnC_trans_reg"/>
    <property type="match status" value="1"/>
</dbReference>
<keyword evidence="1" id="KW-0805">Transcription regulation</keyword>
<dbReference type="Proteomes" id="UP000680067">
    <property type="component" value="Unassembled WGS sequence"/>
</dbReference>
<evidence type="ECO:0000313" key="5">
    <source>
        <dbReference type="EMBL" id="MBR7782939.1"/>
    </source>
</evidence>
<sequence>MKPELDEIDNKVMALLMDNARLPVTSIARQVGIARTTVIARIAALEKRGIIAGYGVRLNQKMVQPAVRAYVGLSVEARYAASLIRFLQQLPEAETLCAVSGAIDYMLTLRCDTTETLDRLLDQIGAMDGVRQTSTSIILSKRIDRGSL</sequence>
<organism evidence="5 6">
    <name type="scientific">Undibacterium luofuense</name>
    <dbReference type="NCBI Taxonomy" id="2828733"/>
    <lineage>
        <taxon>Bacteria</taxon>
        <taxon>Pseudomonadati</taxon>
        <taxon>Pseudomonadota</taxon>
        <taxon>Betaproteobacteria</taxon>
        <taxon>Burkholderiales</taxon>
        <taxon>Oxalobacteraceae</taxon>
        <taxon>Undibacterium</taxon>
    </lineage>
</organism>
<gene>
    <name evidence="5" type="ORF">KDM89_12355</name>
</gene>
<dbReference type="Gene3D" id="1.10.10.10">
    <property type="entry name" value="Winged helix-like DNA-binding domain superfamily/Winged helix DNA-binding domain"/>
    <property type="match status" value="1"/>
</dbReference>
<dbReference type="InterPro" id="IPR011008">
    <property type="entry name" value="Dimeric_a/b-barrel"/>
</dbReference>
<evidence type="ECO:0000259" key="4">
    <source>
        <dbReference type="PROSITE" id="PS50956"/>
    </source>
</evidence>
<proteinExistence type="predicted"/>
<keyword evidence="6" id="KW-1185">Reference proteome</keyword>
<dbReference type="EMBL" id="JAGSPN010000009">
    <property type="protein sequence ID" value="MBR7782939.1"/>
    <property type="molecule type" value="Genomic_DNA"/>
</dbReference>
<dbReference type="RefSeq" id="WP_189358103.1">
    <property type="nucleotide sequence ID" value="NZ_CAXBSD010000084.1"/>
</dbReference>
<dbReference type="PROSITE" id="PS50956">
    <property type="entry name" value="HTH_ASNC_2"/>
    <property type="match status" value="1"/>
</dbReference>
<dbReference type="Gene3D" id="3.30.70.920">
    <property type="match status" value="1"/>
</dbReference>
<dbReference type="Pfam" id="PF13412">
    <property type="entry name" value="HTH_24"/>
    <property type="match status" value="1"/>
</dbReference>
<keyword evidence="3" id="KW-0804">Transcription</keyword>
<dbReference type="GO" id="GO:0005829">
    <property type="term" value="C:cytosol"/>
    <property type="evidence" value="ECO:0007669"/>
    <property type="project" value="TreeGrafter"/>
</dbReference>
<dbReference type="InterPro" id="IPR000485">
    <property type="entry name" value="AsnC-type_HTH_dom"/>
</dbReference>
<reference evidence="5" key="1">
    <citation type="submission" date="2021-04" db="EMBL/GenBank/DDBJ databases">
        <title>novel species isolated from subtropical streams in China.</title>
        <authorList>
            <person name="Lu H."/>
        </authorList>
    </citation>
    <scope>NUCLEOTIDE SEQUENCE</scope>
    <source>
        <strain evidence="5">LFS511W</strain>
    </source>
</reference>
<comment type="caution">
    <text evidence="5">The sequence shown here is derived from an EMBL/GenBank/DDBJ whole genome shotgun (WGS) entry which is preliminary data.</text>
</comment>
<dbReference type="AlphaFoldDB" id="A0A941DMX1"/>
<evidence type="ECO:0000256" key="3">
    <source>
        <dbReference type="ARBA" id="ARBA00023163"/>
    </source>
</evidence>
<feature type="domain" description="HTH asnC-type" evidence="4">
    <location>
        <begin position="5"/>
        <end position="74"/>
    </location>
</feature>
<dbReference type="InterPro" id="IPR036388">
    <property type="entry name" value="WH-like_DNA-bd_sf"/>
</dbReference>
<accession>A0A941DMX1</accession>
<evidence type="ECO:0000256" key="1">
    <source>
        <dbReference type="ARBA" id="ARBA00023015"/>
    </source>
</evidence>
<dbReference type="SUPFAM" id="SSF46785">
    <property type="entry name" value="Winged helix' DNA-binding domain"/>
    <property type="match status" value="1"/>
</dbReference>
<dbReference type="InterPro" id="IPR019888">
    <property type="entry name" value="Tscrpt_reg_AsnC-like"/>
</dbReference>
<name>A0A941DMX1_9BURK</name>
<dbReference type="SMART" id="SM00344">
    <property type="entry name" value="HTH_ASNC"/>
    <property type="match status" value="1"/>
</dbReference>
<dbReference type="SUPFAM" id="SSF54909">
    <property type="entry name" value="Dimeric alpha+beta barrel"/>
    <property type="match status" value="1"/>
</dbReference>
<dbReference type="PANTHER" id="PTHR30154">
    <property type="entry name" value="LEUCINE-RESPONSIVE REGULATORY PROTEIN"/>
    <property type="match status" value="1"/>
</dbReference>
<dbReference type="InterPro" id="IPR019887">
    <property type="entry name" value="Tscrpt_reg_AsnC/Lrp_C"/>
</dbReference>
<evidence type="ECO:0000256" key="2">
    <source>
        <dbReference type="ARBA" id="ARBA00023125"/>
    </source>
</evidence>
<dbReference type="PANTHER" id="PTHR30154:SF53">
    <property type="entry name" value="HTH-TYPE TRANSCRIPTIONAL REGULATOR LRPC"/>
    <property type="match status" value="1"/>
</dbReference>
<dbReference type="PRINTS" id="PR00033">
    <property type="entry name" value="HTHASNC"/>
</dbReference>
<protein>
    <submittedName>
        <fullName evidence="5">Lrp/AsnC family transcriptional regulator</fullName>
    </submittedName>
</protein>
<dbReference type="GO" id="GO:0043200">
    <property type="term" value="P:response to amino acid"/>
    <property type="evidence" value="ECO:0007669"/>
    <property type="project" value="TreeGrafter"/>
</dbReference>
<dbReference type="GO" id="GO:0043565">
    <property type="term" value="F:sequence-specific DNA binding"/>
    <property type="evidence" value="ECO:0007669"/>
    <property type="project" value="InterPro"/>
</dbReference>
<keyword evidence="2" id="KW-0238">DNA-binding</keyword>
<evidence type="ECO:0000313" key="6">
    <source>
        <dbReference type="Proteomes" id="UP000680067"/>
    </source>
</evidence>
<dbReference type="InterPro" id="IPR036390">
    <property type="entry name" value="WH_DNA-bd_sf"/>
</dbReference>